<name>A0A4R1XM80_ACICA</name>
<comment type="subcellular location">
    <subcellularLocation>
        <location evidence="1">Cell membrane</location>
        <topology evidence="1">Multi-pass membrane protein</topology>
    </subcellularLocation>
</comment>
<evidence type="ECO:0000313" key="8">
    <source>
        <dbReference type="EMBL" id="TCM65207.1"/>
    </source>
</evidence>
<sequence length="204" mass="22076">MSKCQAKFAVQQPISTALSANKKHSDQLIVPTNPQLFWGFMKLAVIGFGGVLPMAQSVLVEQQKWLSTAQFTDLLGICQILPGGNIINMTVVIGMRFQGLKGALSALLGLISAPTLIVVLSYQLYAQFQHIPTIQHIIQGLAAAAAGLLFATGFKLLKPILKGRLTYVTLLLCALLLLVFKLPLLLTLFILVSINLYWTGVTTA</sequence>
<dbReference type="PANTHER" id="PTHR43663">
    <property type="entry name" value="CHROMATE TRANSPORT PROTEIN-RELATED"/>
    <property type="match status" value="1"/>
</dbReference>
<protein>
    <submittedName>
        <fullName evidence="8">Chromate transporter</fullName>
    </submittedName>
</protein>
<reference evidence="8 9" key="1">
    <citation type="submission" date="2019-03" db="EMBL/GenBank/DDBJ databases">
        <title>Genomic analyses of the natural microbiome of Caenorhabditis elegans.</title>
        <authorList>
            <person name="Samuel B."/>
        </authorList>
    </citation>
    <scope>NUCLEOTIDE SEQUENCE [LARGE SCALE GENOMIC DNA]</scope>
    <source>
        <strain evidence="8 9">JUb89</strain>
    </source>
</reference>
<evidence type="ECO:0000256" key="4">
    <source>
        <dbReference type="ARBA" id="ARBA00022692"/>
    </source>
</evidence>
<keyword evidence="6 7" id="KW-0472">Membrane</keyword>
<dbReference type="Proteomes" id="UP000294963">
    <property type="component" value="Unassembled WGS sequence"/>
</dbReference>
<feature type="transmembrane region" description="Helical" evidence="7">
    <location>
        <begin position="36"/>
        <end position="55"/>
    </location>
</feature>
<keyword evidence="4 7" id="KW-0812">Transmembrane</keyword>
<keyword evidence="5 7" id="KW-1133">Transmembrane helix</keyword>
<evidence type="ECO:0000256" key="5">
    <source>
        <dbReference type="ARBA" id="ARBA00022989"/>
    </source>
</evidence>
<evidence type="ECO:0000256" key="3">
    <source>
        <dbReference type="ARBA" id="ARBA00022475"/>
    </source>
</evidence>
<feature type="transmembrane region" description="Helical" evidence="7">
    <location>
        <begin position="137"/>
        <end position="157"/>
    </location>
</feature>
<gene>
    <name evidence="8" type="ORF">EC844_11545</name>
</gene>
<dbReference type="Pfam" id="PF02417">
    <property type="entry name" value="Chromate_transp"/>
    <property type="match status" value="1"/>
</dbReference>
<dbReference type="GO" id="GO:0015109">
    <property type="term" value="F:chromate transmembrane transporter activity"/>
    <property type="evidence" value="ECO:0007669"/>
    <property type="project" value="InterPro"/>
</dbReference>
<dbReference type="PANTHER" id="PTHR43663:SF1">
    <property type="entry name" value="CHROMATE TRANSPORTER"/>
    <property type="match status" value="1"/>
</dbReference>
<keyword evidence="3" id="KW-1003">Cell membrane</keyword>
<dbReference type="AlphaFoldDB" id="A0A4R1XM80"/>
<evidence type="ECO:0000256" key="1">
    <source>
        <dbReference type="ARBA" id="ARBA00004651"/>
    </source>
</evidence>
<evidence type="ECO:0000256" key="6">
    <source>
        <dbReference type="ARBA" id="ARBA00023136"/>
    </source>
</evidence>
<accession>A0A4R1XM80</accession>
<organism evidence="8 9">
    <name type="scientific">Acinetobacter calcoaceticus</name>
    <dbReference type="NCBI Taxonomy" id="471"/>
    <lineage>
        <taxon>Bacteria</taxon>
        <taxon>Pseudomonadati</taxon>
        <taxon>Pseudomonadota</taxon>
        <taxon>Gammaproteobacteria</taxon>
        <taxon>Moraxellales</taxon>
        <taxon>Moraxellaceae</taxon>
        <taxon>Acinetobacter</taxon>
        <taxon>Acinetobacter calcoaceticus/baumannii complex</taxon>
    </lineage>
</organism>
<comment type="caution">
    <text evidence="8">The sequence shown here is derived from an EMBL/GenBank/DDBJ whole genome shotgun (WGS) entry which is preliminary data.</text>
</comment>
<feature type="transmembrane region" description="Helical" evidence="7">
    <location>
        <begin position="169"/>
        <end position="198"/>
    </location>
</feature>
<comment type="similarity">
    <text evidence="2">Belongs to the chromate ion transporter (CHR) (TC 2.A.51) family.</text>
</comment>
<keyword evidence="9" id="KW-1185">Reference proteome</keyword>
<feature type="transmembrane region" description="Helical" evidence="7">
    <location>
        <begin position="103"/>
        <end position="125"/>
    </location>
</feature>
<evidence type="ECO:0000313" key="9">
    <source>
        <dbReference type="Proteomes" id="UP000294963"/>
    </source>
</evidence>
<dbReference type="OrthoDB" id="8969999at2"/>
<dbReference type="InterPro" id="IPR003370">
    <property type="entry name" value="Chromate_transpt"/>
</dbReference>
<proteinExistence type="inferred from homology"/>
<dbReference type="GO" id="GO:0005886">
    <property type="term" value="C:plasma membrane"/>
    <property type="evidence" value="ECO:0007669"/>
    <property type="project" value="UniProtKB-SubCell"/>
</dbReference>
<dbReference type="EMBL" id="SLVJ01000015">
    <property type="protein sequence ID" value="TCM65207.1"/>
    <property type="molecule type" value="Genomic_DNA"/>
</dbReference>
<evidence type="ECO:0000256" key="7">
    <source>
        <dbReference type="SAM" id="Phobius"/>
    </source>
</evidence>
<evidence type="ECO:0000256" key="2">
    <source>
        <dbReference type="ARBA" id="ARBA00005262"/>
    </source>
</evidence>
<dbReference type="InterPro" id="IPR052518">
    <property type="entry name" value="CHR_Transporter"/>
</dbReference>